<organism evidence="1 2">
    <name type="scientific">Streptomyces rhizosphaericus</name>
    <dbReference type="NCBI Taxonomy" id="114699"/>
    <lineage>
        <taxon>Bacteria</taxon>
        <taxon>Bacillati</taxon>
        <taxon>Actinomycetota</taxon>
        <taxon>Actinomycetes</taxon>
        <taxon>Kitasatosporales</taxon>
        <taxon>Streptomycetaceae</taxon>
        <taxon>Streptomyces</taxon>
        <taxon>Streptomyces violaceusniger group</taxon>
    </lineage>
</organism>
<name>A0ABN1SB58_9ACTN</name>
<evidence type="ECO:0000313" key="2">
    <source>
        <dbReference type="Proteomes" id="UP001500033"/>
    </source>
</evidence>
<accession>A0ABN1SB58</accession>
<proteinExistence type="predicted"/>
<dbReference type="EMBL" id="BAAAIE010000021">
    <property type="protein sequence ID" value="GAA0980520.1"/>
    <property type="molecule type" value="Genomic_DNA"/>
</dbReference>
<reference evidence="1 2" key="1">
    <citation type="journal article" date="2019" name="Int. J. Syst. Evol. Microbiol.">
        <title>The Global Catalogue of Microorganisms (GCM) 10K type strain sequencing project: providing services to taxonomists for standard genome sequencing and annotation.</title>
        <authorList>
            <consortium name="The Broad Institute Genomics Platform"/>
            <consortium name="The Broad Institute Genome Sequencing Center for Infectious Disease"/>
            <person name="Wu L."/>
            <person name="Ma J."/>
        </authorList>
    </citation>
    <scope>NUCLEOTIDE SEQUENCE [LARGE SCALE GENOMIC DNA]</scope>
    <source>
        <strain evidence="1 2">JCM 11445</strain>
    </source>
</reference>
<gene>
    <name evidence="1" type="ORF">GCM10009576_037660</name>
</gene>
<sequence length="58" mass="6565">MTGQPTDPSTPPAENCDLCDALLRQQAEHRRKGDVQMAAACVRELQWHHKGPMHREES</sequence>
<protein>
    <submittedName>
        <fullName evidence="1">Uncharacterized protein</fullName>
    </submittedName>
</protein>
<dbReference type="Proteomes" id="UP001500033">
    <property type="component" value="Unassembled WGS sequence"/>
</dbReference>
<keyword evidence="2" id="KW-1185">Reference proteome</keyword>
<evidence type="ECO:0000313" key="1">
    <source>
        <dbReference type="EMBL" id="GAA0980520.1"/>
    </source>
</evidence>
<comment type="caution">
    <text evidence="1">The sequence shown here is derived from an EMBL/GenBank/DDBJ whole genome shotgun (WGS) entry which is preliminary data.</text>
</comment>